<organism evidence="1 2">
    <name type="scientific">Salmonirosea aquatica</name>
    <dbReference type="NCBI Taxonomy" id="2654236"/>
    <lineage>
        <taxon>Bacteria</taxon>
        <taxon>Pseudomonadati</taxon>
        <taxon>Bacteroidota</taxon>
        <taxon>Cytophagia</taxon>
        <taxon>Cytophagales</taxon>
        <taxon>Spirosomataceae</taxon>
        <taxon>Salmonirosea</taxon>
    </lineage>
</organism>
<protein>
    <submittedName>
        <fullName evidence="1">DUF1800 family protein</fullName>
    </submittedName>
</protein>
<name>A0A7C9BET9_9BACT</name>
<accession>A0A7C9BET9</accession>
<gene>
    <name evidence="1" type="ORF">GBK04_21630</name>
</gene>
<dbReference type="Proteomes" id="UP000479293">
    <property type="component" value="Unassembled WGS sequence"/>
</dbReference>
<dbReference type="Pfam" id="PF08811">
    <property type="entry name" value="DUF1800"/>
    <property type="match status" value="1"/>
</dbReference>
<reference evidence="1 2" key="1">
    <citation type="submission" date="2019-10" db="EMBL/GenBank/DDBJ databases">
        <title>Draft Genome Sequence of Cytophagaceae sp. SJW1-29.</title>
        <authorList>
            <person name="Choi A."/>
        </authorList>
    </citation>
    <scope>NUCLEOTIDE SEQUENCE [LARGE SCALE GENOMIC DNA]</scope>
    <source>
        <strain evidence="1 2">SJW1-29</strain>
    </source>
</reference>
<sequence>MKESFFLSQRLGFTNAQAAPIGRVGIRKFLTLSLASSPTMPEPALLQGSPRTREELRNIRQMDQPDKAKFAVTERRRAVGLAHLWLEKMHTDEFPLREKMVLFWHNHFVSDIQKVKVSYAMWRQNALFREMAFGNYRELTRRILYDNAMLAYLDNTQNKANKLNENLSRELLELFTLGVGNYTETDIKEGARALAGLNLGDAGGQYYNFWEDKGTKTYLGKTGNWKADDMVDLIFDHPKAGELLMTKFLKFFVTDSPSATLVADYTTAFRKADFEMTPMLEKLVDDSRFTQSQGMKIKDPVTYLLQLLYEFQQEVPPALFTQYYCNEQGMKLLNPPNVKGWDGGRSWLSSQKLLQRVGIVSQLAGGKSLGNPKAGRQMQSMPEEMKTMMDPENEPRTKPALRWDQTLTKNKAIIQELTDRNLFAVSPDLQNDCEQLLKYDFDAKSSTANLSVTRLAEHIMKSPEFQIY</sequence>
<evidence type="ECO:0000313" key="1">
    <source>
        <dbReference type="EMBL" id="MPR35878.1"/>
    </source>
</evidence>
<dbReference type="RefSeq" id="WP_152763312.1">
    <property type="nucleotide sequence ID" value="NZ_WHLY01000002.1"/>
</dbReference>
<evidence type="ECO:0000313" key="2">
    <source>
        <dbReference type="Proteomes" id="UP000479293"/>
    </source>
</evidence>
<dbReference type="InterPro" id="IPR014917">
    <property type="entry name" value="DUF1800"/>
</dbReference>
<keyword evidence="2" id="KW-1185">Reference proteome</keyword>
<dbReference type="AlphaFoldDB" id="A0A7C9BET9"/>
<proteinExistence type="predicted"/>
<comment type="caution">
    <text evidence="1">The sequence shown here is derived from an EMBL/GenBank/DDBJ whole genome shotgun (WGS) entry which is preliminary data.</text>
</comment>
<dbReference type="EMBL" id="WHLY01000002">
    <property type="protein sequence ID" value="MPR35878.1"/>
    <property type="molecule type" value="Genomic_DNA"/>
</dbReference>